<evidence type="ECO:0000256" key="3">
    <source>
        <dbReference type="ARBA" id="ARBA00022737"/>
    </source>
</evidence>
<dbReference type="AlphaFoldDB" id="A0A564ZJT5"/>
<evidence type="ECO:0000259" key="6">
    <source>
        <dbReference type="Pfam" id="PF13249"/>
    </source>
</evidence>
<dbReference type="Gene3D" id="1.50.10.20">
    <property type="match status" value="2"/>
</dbReference>
<protein>
    <submittedName>
        <fullName evidence="7">Squalene cyclase</fullName>
    </submittedName>
</protein>
<name>A0A564ZJT5_9BACT</name>
<comment type="similarity">
    <text evidence="2">Belongs to the terpene cyclase/mutase family.</text>
</comment>
<accession>A0A564ZJT5</accession>
<dbReference type="InterPro" id="IPR032697">
    <property type="entry name" value="SQ_cyclase_N"/>
</dbReference>
<dbReference type="EMBL" id="CABIKM010000029">
    <property type="protein sequence ID" value="VUZ85601.1"/>
    <property type="molecule type" value="Genomic_DNA"/>
</dbReference>
<feature type="domain" description="Squalene cyclase C-terminal" evidence="5">
    <location>
        <begin position="326"/>
        <end position="643"/>
    </location>
</feature>
<dbReference type="PANTHER" id="PTHR11764:SF20">
    <property type="entry name" value="LANOSTEROL SYNTHASE"/>
    <property type="match status" value="1"/>
</dbReference>
<dbReference type="SFLD" id="SFLDG01016">
    <property type="entry name" value="Prenyltransferase_Like_2"/>
    <property type="match status" value="1"/>
</dbReference>
<dbReference type="GO" id="GO:0005811">
    <property type="term" value="C:lipid droplet"/>
    <property type="evidence" value="ECO:0007669"/>
    <property type="project" value="InterPro"/>
</dbReference>
<evidence type="ECO:0000256" key="1">
    <source>
        <dbReference type="ARBA" id="ARBA00004999"/>
    </source>
</evidence>
<dbReference type="InterPro" id="IPR006400">
    <property type="entry name" value="Hopene-cyclase"/>
</dbReference>
<evidence type="ECO:0000259" key="5">
    <source>
        <dbReference type="Pfam" id="PF13243"/>
    </source>
</evidence>
<evidence type="ECO:0000313" key="7">
    <source>
        <dbReference type="EMBL" id="VUZ85601.1"/>
    </source>
</evidence>
<keyword evidence="4" id="KW-0413">Isomerase</keyword>
<dbReference type="GO" id="GO:0016104">
    <property type="term" value="P:triterpenoid biosynthetic process"/>
    <property type="evidence" value="ECO:0007669"/>
    <property type="project" value="InterPro"/>
</dbReference>
<dbReference type="SUPFAM" id="SSF48239">
    <property type="entry name" value="Terpenoid cyclases/Protein prenyltransferases"/>
    <property type="match status" value="2"/>
</dbReference>
<dbReference type="UniPathway" id="UPA00337"/>
<dbReference type="InterPro" id="IPR008930">
    <property type="entry name" value="Terpenoid_cyclase/PrenylTrfase"/>
</dbReference>
<dbReference type="NCBIfam" id="TIGR01507">
    <property type="entry name" value="hopene_cyclase"/>
    <property type="match status" value="1"/>
</dbReference>
<organism evidence="7 8">
    <name type="scientific">Candidatus Methylomirabilis lanthanidiphila</name>
    <dbReference type="NCBI Taxonomy" id="2211376"/>
    <lineage>
        <taxon>Bacteria</taxon>
        <taxon>Candidatus Methylomirabilota</taxon>
        <taxon>Candidatus Methylomirabilia</taxon>
        <taxon>Candidatus Methylomirabilales</taxon>
        <taxon>Candidatus Methylomirabilaceae</taxon>
        <taxon>Candidatus Methylomirabilis</taxon>
    </lineage>
</organism>
<dbReference type="CDD" id="cd02892">
    <property type="entry name" value="SQCY_1"/>
    <property type="match status" value="1"/>
</dbReference>
<dbReference type="InterPro" id="IPR032696">
    <property type="entry name" value="SQ_cyclase_C"/>
</dbReference>
<dbReference type="Pfam" id="PF13249">
    <property type="entry name" value="SQHop_cyclase_N"/>
    <property type="match status" value="1"/>
</dbReference>
<evidence type="ECO:0000313" key="8">
    <source>
        <dbReference type="Proteomes" id="UP000334340"/>
    </source>
</evidence>
<dbReference type="Pfam" id="PF13243">
    <property type="entry name" value="SQHop_cyclase_C"/>
    <property type="match status" value="1"/>
</dbReference>
<evidence type="ECO:0000256" key="4">
    <source>
        <dbReference type="ARBA" id="ARBA00023235"/>
    </source>
</evidence>
<gene>
    <name evidence="7" type="ORF">MELA_01986</name>
</gene>
<dbReference type="NCBIfam" id="TIGR01787">
    <property type="entry name" value="squalene_cyclas"/>
    <property type="match status" value="1"/>
</dbReference>
<evidence type="ECO:0000256" key="2">
    <source>
        <dbReference type="ARBA" id="ARBA00009755"/>
    </source>
</evidence>
<comment type="pathway">
    <text evidence="1">Secondary metabolite biosynthesis; hopanoid biosynthesis.</text>
</comment>
<reference evidence="7 8" key="1">
    <citation type="submission" date="2019-07" db="EMBL/GenBank/DDBJ databases">
        <authorList>
            <person name="Cremers G."/>
        </authorList>
    </citation>
    <scope>NUCLEOTIDE SEQUENCE [LARGE SCALE GENOMIC DNA]</scope>
</reference>
<keyword evidence="3" id="KW-0677">Repeat</keyword>
<dbReference type="PANTHER" id="PTHR11764">
    <property type="entry name" value="TERPENE CYCLASE/MUTASE FAMILY MEMBER"/>
    <property type="match status" value="1"/>
</dbReference>
<proteinExistence type="inferred from homology"/>
<keyword evidence="8" id="KW-1185">Reference proteome</keyword>
<dbReference type="Proteomes" id="UP000334340">
    <property type="component" value="Unassembled WGS sequence"/>
</dbReference>
<dbReference type="GO" id="GO:0016866">
    <property type="term" value="F:intramolecular transferase activity"/>
    <property type="evidence" value="ECO:0007669"/>
    <property type="project" value="InterPro"/>
</dbReference>
<dbReference type="InterPro" id="IPR018333">
    <property type="entry name" value="Squalene_cyclase"/>
</dbReference>
<sequence>MLVPSERHPQLEVRSATLSADRSPLGEAIEQARARLLAMQDPAGFWVAELEADSTLTSEYIMLRYLLGKVDETKLRKAAAYLRDTQLPDGGWNIYYGGPSHLSTTVKAYFALKLIGHSKEEPFMRRAREVILDQGGLLRANVFTKFTLAIFGQLDWRGVPAMPAEPFLLPERSFFNMHEISYWSRTVLTPLMIIFAHKPVIPIPAGADLMELRGEFTPKHDYWFPRDPRRLSWQNLFLAADRLLHWYERHPIPRIRQLAIERATTWMLHRMGEGGLGGIYPAMANSVIALRCLGYEVEHSLVARAFKQIEALEVEDERTLHLQPCLSPVWDTCLAVNALAASGLPADHPALISACEWLLSKQTRTVGDWKVKAPAAEPGGWYFQFENEFYPDIDDSAVVMTALIKTDLPDRATKDAALRQALRWVLPLQSSDGGWAAYDKDNNKRFLNEHPFADHKALLDPPTADLTGRMLEMLGYLGWNNTAPAVQRALAFLKREQEPAGCWYGRWGVNYIYGTWAVLAGLHAIGEPMDQPYIRRAVDWLISHQNPDGGWGESCYSYEDPRTAGQGPSTASQTAWALLGLLHAGVVQHPAVTRGIDYLLRTQRADGEWEEREFTGTGFPRVFYLRYHLYRLYFPLWALSLYRTLVQKAASGHDDNGAPYSAQQDQ</sequence>
<feature type="domain" description="Squalene cyclase N-terminal" evidence="6">
    <location>
        <begin position="29"/>
        <end position="317"/>
    </location>
</feature>